<organism evidence="2 3">
    <name type="scientific">Bondarzewia mesenterica</name>
    <dbReference type="NCBI Taxonomy" id="1095465"/>
    <lineage>
        <taxon>Eukaryota</taxon>
        <taxon>Fungi</taxon>
        <taxon>Dikarya</taxon>
        <taxon>Basidiomycota</taxon>
        <taxon>Agaricomycotina</taxon>
        <taxon>Agaricomycetes</taxon>
        <taxon>Russulales</taxon>
        <taxon>Bondarzewiaceae</taxon>
        <taxon>Bondarzewia</taxon>
    </lineage>
</organism>
<dbReference type="AlphaFoldDB" id="A0A4S4LT25"/>
<dbReference type="SMART" id="SM00256">
    <property type="entry name" value="FBOX"/>
    <property type="match status" value="1"/>
</dbReference>
<keyword evidence="3" id="KW-1185">Reference proteome</keyword>
<feature type="domain" description="F-box" evidence="1">
    <location>
        <begin position="10"/>
        <end position="50"/>
    </location>
</feature>
<gene>
    <name evidence="2" type="ORF">EW146_g4927</name>
</gene>
<dbReference type="EMBL" id="SGPL01000203">
    <property type="protein sequence ID" value="THH15569.1"/>
    <property type="molecule type" value="Genomic_DNA"/>
</dbReference>
<reference evidence="2 3" key="1">
    <citation type="submission" date="2019-02" db="EMBL/GenBank/DDBJ databases">
        <title>Genome sequencing of the rare red list fungi Bondarzewia mesenterica.</title>
        <authorList>
            <person name="Buettner E."/>
            <person name="Kellner H."/>
        </authorList>
    </citation>
    <scope>NUCLEOTIDE SEQUENCE [LARGE SCALE GENOMIC DNA]</scope>
    <source>
        <strain evidence="2 3">DSM 108281</strain>
    </source>
</reference>
<evidence type="ECO:0000259" key="1">
    <source>
        <dbReference type="SMART" id="SM00256"/>
    </source>
</evidence>
<dbReference type="SUPFAM" id="SSF81383">
    <property type="entry name" value="F-box domain"/>
    <property type="match status" value="1"/>
</dbReference>
<evidence type="ECO:0000313" key="3">
    <source>
        <dbReference type="Proteomes" id="UP000310158"/>
    </source>
</evidence>
<dbReference type="Proteomes" id="UP000310158">
    <property type="component" value="Unassembled WGS sequence"/>
</dbReference>
<proteinExistence type="predicted"/>
<sequence>MPKENLLERLNDDVTILILSSLTIPDIVNCRKTCRRLYTLSKLRVVWRIACINHVLRRHLPFPYAESQLASLNQTRIEYHTLRALRFERTWAPVPSAPLHNFTFQVTQSTAISEVQFLPGHDDRYLVIVTEGIWSTISVWNIGENGFGPAYRVAEWSPSRGSVLNGCTINSDPDSDATIAVSVGPAGSPFKIEILSLQIVHANYATLDAICTIDSEWQPAMLRGNRIAFGDSISKTILMDWRTRYSALLESSTDPTKPSKSNKLLQVLLESETETVIVVRAHVLDHFTLPALEPPTQIDSTGPNSPCKPFSHTSFGWVEAMAVTPEATIDPPPCAASSTDISLHHLGIAVHMVIGDPWSESPRHIHHLRAIPPIVACPIQEHTLLSSIHLPRGHLRCPSVQLGAHALSPSSRRARPALAGLQLLMCTRPRRRCRALRPGARVCISCEPWTPGPCGGTQRGSTSGLRYATARHLAGSRWGADMDE</sequence>
<comment type="caution">
    <text evidence="2">The sequence shown here is derived from an EMBL/GenBank/DDBJ whole genome shotgun (WGS) entry which is preliminary data.</text>
</comment>
<dbReference type="Gene3D" id="1.20.1280.50">
    <property type="match status" value="1"/>
</dbReference>
<evidence type="ECO:0000313" key="2">
    <source>
        <dbReference type="EMBL" id="THH15569.1"/>
    </source>
</evidence>
<accession>A0A4S4LT25</accession>
<dbReference type="InterPro" id="IPR001810">
    <property type="entry name" value="F-box_dom"/>
</dbReference>
<dbReference type="InterPro" id="IPR036047">
    <property type="entry name" value="F-box-like_dom_sf"/>
</dbReference>
<name>A0A4S4LT25_9AGAM</name>
<dbReference type="OrthoDB" id="3034442at2759"/>
<protein>
    <recommendedName>
        <fullName evidence="1">F-box domain-containing protein</fullName>
    </recommendedName>
</protein>
<dbReference type="Pfam" id="PF00646">
    <property type="entry name" value="F-box"/>
    <property type="match status" value="1"/>
</dbReference>